<proteinExistence type="predicted"/>
<evidence type="ECO:0000313" key="1">
    <source>
        <dbReference type="EMBL" id="OGZ69750.1"/>
    </source>
</evidence>
<dbReference type="Proteomes" id="UP000178820">
    <property type="component" value="Unassembled WGS sequence"/>
</dbReference>
<dbReference type="EMBL" id="MHOT01000004">
    <property type="protein sequence ID" value="OGZ69750.1"/>
    <property type="molecule type" value="Genomic_DNA"/>
</dbReference>
<protein>
    <submittedName>
        <fullName evidence="1">Uncharacterized protein</fullName>
    </submittedName>
</protein>
<evidence type="ECO:0000313" key="2">
    <source>
        <dbReference type="Proteomes" id="UP000178820"/>
    </source>
</evidence>
<reference evidence="1 2" key="1">
    <citation type="journal article" date="2016" name="Nat. Commun.">
        <title>Thousands of microbial genomes shed light on interconnected biogeochemical processes in an aquifer system.</title>
        <authorList>
            <person name="Anantharaman K."/>
            <person name="Brown C.T."/>
            <person name="Hug L.A."/>
            <person name="Sharon I."/>
            <person name="Castelle C.J."/>
            <person name="Probst A.J."/>
            <person name="Thomas B.C."/>
            <person name="Singh A."/>
            <person name="Wilkins M.J."/>
            <person name="Karaoz U."/>
            <person name="Brodie E.L."/>
            <person name="Williams K.H."/>
            <person name="Hubbard S.S."/>
            <person name="Banfield J.F."/>
        </authorList>
    </citation>
    <scope>NUCLEOTIDE SEQUENCE [LARGE SCALE GENOMIC DNA]</scope>
</reference>
<gene>
    <name evidence="1" type="ORF">A3D44_04375</name>
</gene>
<sequence length="61" mass="7163">MTLYLDDEDHQLNVEYYLEGSSAARTTSFALDREYRFNNKELDPEISEKFTVALKEKIEGK</sequence>
<dbReference type="STRING" id="1802207.A3D44_04375"/>
<name>A0A1G2I5Q6_9BACT</name>
<organism evidence="1 2">
    <name type="scientific">Candidatus Staskawiczbacteria bacterium RIFCSPHIGHO2_02_FULL_42_22</name>
    <dbReference type="NCBI Taxonomy" id="1802207"/>
    <lineage>
        <taxon>Bacteria</taxon>
        <taxon>Candidatus Staskawicziibacteriota</taxon>
    </lineage>
</organism>
<comment type="caution">
    <text evidence="1">The sequence shown here is derived from an EMBL/GenBank/DDBJ whole genome shotgun (WGS) entry which is preliminary data.</text>
</comment>
<dbReference type="AlphaFoldDB" id="A0A1G2I5Q6"/>
<accession>A0A1G2I5Q6</accession>